<dbReference type="PANTHER" id="PTHR33202:SF7">
    <property type="entry name" value="FERRIC UPTAKE REGULATION PROTEIN"/>
    <property type="match status" value="1"/>
</dbReference>
<feature type="binding site" evidence="7">
    <location>
        <position position="117"/>
    </location>
    <ligand>
        <name>Zn(2+)</name>
        <dbReference type="ChEBI" id="CHEBI:29105"/>
    </ligand>
</feature>
<dbReference type="InterPro" id="IPR036390">
    <property type="entry name" value="WH_DNA-bd_sf"/>
</dbReference>
<dbReference type="GO" id="GO:1900376">
    <property type="term" value="P:regulation of secondary metabolite biosynthetic process"/>
    <property type="evidence" value="ECO:0007669"/>
    <property type="project" value="TreeGrafter"/>
</dbReference>
<dbReference type="InterPro" id="IPR036388">
    <property type="entry name" value="WH-like_DNA-bd_sf"/>
</dbReference>
<dbReference type="PANTHER" id="PTHR33202">
    <property type="entry name" value="ZINC UPTAKE REGULATION PROTEIN"/>
    <property type="match status" value="1"/>
</dbReference>
<feature type="binding site" evidence="7">
    <location>
        <position position="80"/>
    </location>
    <ligand>
        <name>Zn(2+)</name>
        <dbReference type="ChEBI" id="CHEBI:29105"/>
    </ligand>
</feature>
<protein>
    <submittedName>
        <fullName evidence="9">Transcriptional repressor</fullName>
    </submittedName>
</protein>
<feature type="binding site" evidence="8">
    <location>
        <position position="109"/>
    </location>
    <ligand>
        <name>Fe cation</name>
        <dbReference type="ChEBI" id="CHEBI:24875"/>
    </ligand>
</feature>
<dbReference type="Gene3D" id="1.10.10.10">
    <property type="entry name" value="Winged helix-like DNA-binding domain superfamily/Winged helix DNA-binding domain"/>
    <property type="match status" value="1"/>
</dbReference>
<keyword evidence="4" id="KW-0805">Transcription regulation</keyword>
<evidence type="ECO:0000256" key="2">
    <source>
        <dbReference type="ARBA" id="ARBA00022491"/>
    </source>
</evidence>
<dbReference type="Proteomes" id="UP000614424">
    <property type="component" value="Unassembled WGS sequence"/>
</dbReference>
<evidence type="ECO:0000313" key="9">
    <source>
        <dbReference type="EMBL" id="MBC8317455.1"/>
    </source>
</evidence>
<comment type="caution">
    <text evidence="9">The sequence shown here is derived from an EMBL/GenBank/DDBJ whole genome shotgun (WGS) entry which is preliminary data.</text>
</comment>
<evidence type="ECO:0000256" key="1">
    <source>
        <dbReference type="ARBA" id="ARBA00007957"/>
    </source>
</evidence>
<dbReference type="Gene3D" id="3.30.1490.190">
    <property type="match status" value="1"/>
</dbReference>
<organism evidence="9 10">
    <name type="scientific">Candidatus Desulfobia pelagia</name>
    <dbReference type="NCBI Taxonomy" id="2841692"/>
    <lineage>
        <taxon>Bacteria</taxon>
        <taxon>Pseudomonadati</taxon>
        <taxon>Thermodesulfobacteriota</taxon>
        <taxon>Desulfobulbia</taxon>
        <taxon>Desulfobulbales</taxon>
        <taxon>Desulfobulbaceae</taxon>
        <taxon>Candidatus Desulfobia</taxon>
    </lineage>
</organism>
<comment type="similarity">
    <text evidence="1">Belongs to the Fur family.</text>
</comment>
<keyword evidence="8" id="KW-0408">Iron</keyword>
<gene>
    <name evidence="9" type="ORF">H8E41_06080</name>
</gene>
<keyword evidence="2" id="KW-0678">Repressor</keyword>
<dbReference type="GO" id="GO:0008270">
    <property type="term" value="F:zinc ion binding"/>
    <property type="evidence" value="ECO:0007669"/>
    <property type="project" value="TreeGrafter"/>
</dbReference>
<sequence length="128" mass="14583">MTRQRQQILDHLSSVKTHPIADELYQMVRQQMPRISLGTVYRNLEILSDSGIIQKIDVGGTQKRFDADISNHAHIRCVKCGCVGDLDVHIDVDFEDAARKACDFEVLRHRLEYSGICPDCKDKKAVLM</sequence>
<accession>A0A8J6NDJ4</accession>
<keyword evidence="7" id="KW-0479">Metal-binding</keyword>
<keyword evidence="6" id="KW-0804">Transcription</keyword>
<dbReference type="GO" id="GO:0003700">
    <property type="term" value="F:DNA-binding transcription factor activity"/>
    <property type="evidence" value="ECO:0007669"/>
    <property type="project" value="InterPro"/>
</dbReference>
<evidence type="ECO:0000256" key="6">
    <source>
        <dbReference type="ARBA" id="ARBA00023163"/>
    </source>
</evidence>
<evidence type="ECO:0000256" key="5">
    <source>
        <dbReference type="ARBA" id="ARBA00023125"/>
    </source>
</evidence>
<evidence type="ECO:0000256" key="3">
    <source>
        <dbReference type="ARBA" id="ARBA00022833"/>
    </source>
</evidence>
<reference evidence="9 10" key="1">
    <citation type="submission" date="2020-08" db="EMBL/GenBank/DDBJ databases">
        <title>Bridging the membrane lipid divide: bacteria of the FCB group superphylum have the potential to synthesize archaeal ether lipids.</title>
        <authorList>
            <person name="Villanueva L."/>
            <person name="Von Meijenfeldt F.A.B."/>
            <person name="Westbye A.B."/>
            <person name="Yadav S."/>
            <person name="Hopmans E.C."/>
            <person name="Dutilh B.E."/>
            <person name="Sinninghe Damste J.S."/>
        </authorList>
    </citation>
    <scope>NUCLEOTIDE SEQUENCE [LARGE SCALE GENOMIC DNA]</scope>
    <source>
        <strain evidence="9">NIOZ-UU47</strain>
    </source>
</reference>
<evidence type="ECO:0000313" key="10">
    <source>
        <dbReference type="Proteomes" id="UP000614424"/>
    </source>
</evidence>
<comment type="cofactor">
    <cofactor evidence="8">
        <name>Mn(2+)</name>
        <dbReference type="ChEBI" id="CHEBI:29035"/>
    </cofactor>
    <cofactor evidence="8">
        <name>Fe(2+)</name>
        <dbReference type="ChEBI" id="CHEBI:29033"/>
    </cofactor>
    <text evidence="8">Binds 1 Mn(2+) or Fe(2+) ion per subunit.</text>
</comment>
<dbReference type="CDD" id="cd07153">
    <property type="entry name" value="Fur_like"/>
    <property type="match status" value="1"/>
</dbReference>
<evidence type="ECO:0000256" key="4">
    <source>
        <dbReference type="ARBA" id="ARBA00023015"/>
    </source>
</evidence>
<feature type="binding site" evidence="7">
    <location>
        <position position="120"/>
    </location>
    <ligand>
        <name>Zn(2+)</name>
        <dbReference type="ChEBI" id="CHEBI:29105"/>
    </ligand>
</feature>
<dbReference type="InterPro" id="IPR002481">
    <property type="entry name" value="FUR"/>
</dbReference>
<dbReference type="GO" id="GO:0045892">
    <property type="term" value="P:negative regulation of DNA-templated transcription"/>
    <property type="evidence" value="ECO:0007669"/>
    <property type="project" value="TreeGrafter"/>
</dbReference>
<evidence type="ECO:0000256" key="8">
    <source>
        <dbReference type="PIRSR" id="PIRSR602481-2"/>
    </source>
</evidence>
<keyword evidence="3 7" id="KW-0862">Zinc</keyword>
<name>A0A8J6NDJ4_9BACT</name>
<dbReference type="GO" id="GO:0000976">
    <property type="term" value="F:transcription cis-regulatory region binding"/>
    <property type="evidence" value="ECO:0007669"/>
    <property type="project" value="TreeGrafter"/>
</dbReference>
<comment type="cofactor">
    <cofactor evidence="7">
        <name>Zn(2+)</name>
        <dbReference type="ChEBI" id="CHEBI:29105"/>
    </cofactor>
    <text evidence="7">Binds 1 zinc ion per subunit.</text>
</comment>
<dbReference type="InterPro" id="IPR043135">
    <property type="entry name" value="Fur_C"/>
</dbReference>
<keyword evidence="5" id="KW-0238">DNA-binding</keyword>
<proteinExistence type="inferred from homology"/>
<dbReference type="AlphaFoldDB" id="A0A8J6NDJ4"/>
<feature type="binding site" evidence="7">
    <location>
        <position position="77"/>
    </location>
    <ligand>
        <name>Zn(2+)</name>
        <dbReference type="ChEBI" id="CHEBI:29105"/>
    </ligand>
</feature>
<dbReference type="EMBL" id="JACNJZ010000090">
    <property type="protein sequence ID" value="MBC8317455.1"/>
    <property type="molecule type" value="Genomic_DNA"/>
</dbReference>
<evidence type="ECO:0000256" key="7">
    <source>
        <dbReference type="PIRSR" id="PIRSR602481-1"/>
    </source>
</evidence>
<dbReference type="Pfam" id="PF01475">
    <property type="entry name" value="FUR"/>
    <property type="match status" value="1"/>
</dbReference>
<dbReference type="SUPFAM" id="SSF46785">
    <property type="entry name" value="Winged helix' DNA-binding domain"/>
    <property type="match status" value="1"/>
</dbReference>